<dbReference type="InterPro" id="IPR012334">
    <property type="entry name" value="Pectin_lyas_fold"/>
</dbReference>
<dbReference type="STRING" id="282683.SAMN04488105_10544"/>
<dbReference type="SUPFAM" id="SSF51126">
    <property type="entry name" value="Pectin lyase-like"/>
    <property type="match status" value="1"/>
</dbReference>
<accession>A0A1G7E0X8</accession>
<dbReference type="OrthoDB" id="3938151at2"/>
<proteinExistence type="predicted"/>
<dbReference type="EMBL" id="FNAV01000005">
    <property type="protein sequence ID" value="SDE57140.1"/>
    <property type="molecule type" value="Genomic_DNA"/>
</dbReference>
<dbReference type="AlphaFoldDB" id="A0A1G7E0X8"/>
<gene>
    <name evidence="1" type="ORF">SAMN04488105_10544</name>
</gene>
<name>A0A1G7E0X8_9RHOB</name>
<reference evidence="2" key="1">
    <citation type="submission" date="2016-10" db="EMBL/GenBank/DDBJ databases">
        <authorList>
            <person name="Varghese N."/>
            <person name="Submissions S."/>
        </authorList>
    </citation>
    <scope>NUCLEOTIDE SEQUENCE [LARGE SCALE GENOMIC DNA]</scope>
    <source>
        <strain evidence="2">DSM 10146</strain>
    </source>
</reference>
<dbReference type="RefSeq" id="WP_110476887.1">
    <property type="nucleotide sequence ID" value="NZ_FNAV01000005.1"/>
</dbReference>
<evidence type="ECO:0000313" key="1">
    <source>
        <dbReference type="EMBL" id="SDE57140.1"/>
    </source>
</evidence>
<protein>
    <submittedName>
        <fullName evidence="1">Right handed beta helix region</fullName>
    </submittedName>
</protein>
<organism evidence="1 2">
    <name type="scientific">Salipiger thiooxidans</name>
    <dbReference type="NCBI Taxonomy" id="282683"/>
    <lineage>
        <taxon>Bacteria</taxon>
        <taxon>Pseudomonadati</taxon>
        <taxon>Pseudomonadota</taxon>
        <taxon>Alphaproteobacteria</taxon>
        <taxon>Rhodobacterales</taxon>
        <taxon>Roseobacteraceae</taxon>
        <taxon>Salipiger</taxon>
    </lineage>
</organism>
<evidence type="ECO:0000313" key="2">
    <source>
        <dbReference type="Proteomes" id="UP000198994"/>
    </source>
</evidence>
<keyword evidence="2" id="KW-1185">Reference proteome</keyword>
<dbReference type="Proteomes" id="UP000198994">
    <property type="component" value="Unassembled WGS sequence"/>
</dbReference>
<dbReference type="InterPro" id="IPR011050">
    <property type="entry name" value="Pectin_lyase_fold/virulence"/>
</dbReference>
<sequence length="383" mass="40616">MTSSQTSAAERVRRTAGWRPKPGLRSAMIALFATLMVADTAHANDRQDLIAALKGAKGGEVISLPDGDYGDLTIDRAFPATVSLRASSPGGAVFGTFTVSGGNLIIDGVTVTERLVIKDADKVRIVNSRLKAWSEALFSSNIELQGNDIPATLNFDTVDTFDISGNVIGRVPGGINDDLIRIIGASSQGTIQNNSLEDAAPQRYPDGTYTHADGIQFINRGADWPHDIVIRGNLIYDDPSTGDRELWMQPLAIGGNNILIEENLVMGGTPNTIIVANTSGGVKVLNNTVLPWPKGDGGTIRINSTTSGVVVDGNVTAGIINQGNATVGDNYVYSTRASAPNHFAKLFAGNGRAWQDYVPTAGSPVALGTRYGAQKRLRELLDR</sequence>
<dbReference type="Gene3D" id="2.160.20.10">
    <property type="entry name" value="Single-stranded right-handed beta-helix, Pectin lyase-like"/>
    <property type="match status" value="1"/>
</dbReference>